<reference evidence="1" key="1">
    <citation type="submission" date="2016-06" db="EMBL/GenBank/DDBJ databases">
        <title>Draft Genome sequence of the fungus Inonotus baumii.</title>
        <authorList>
            <person name="Zhu H."/>
            <person name="Lin W."/>
        </authorList>
    </citation>
    <scope>NUCLEOTIDE SEQUENCE</scope>
    <source>
        <strain evidence="1">821</strain>
    </source>
</reference>
<dbReference type="AlphaFoldDB" id="A0A9Q5I3Q4"/>
<gene>
    <name evidence="1" type="ORF">A7U60_g1789</name>
</gene>
<sequence>MASATLTASVYPYVKSTYVDTDRVLLRPRPYERFGGYLILLPLLPKRAPLPALPAEVWRKILALAMEDGSGSSKDWILKESPQMETNVKLRNSSSPLWKWDLALICKDLKNVALPLLYADVILKSLHALEKFTHLLHSSDQKWDSIRRIPYSTPGRWAQSLDVSDLEINTRSEFCQADGLLTTLFPLLPFLSRLELSLSMQLSRRAMLSLGLRDGAQNLRCLNGVKYDATTVLSGEDPLTELVACCTGLEELEVVGVGVDDIDMSRSSPEPMDKAPPLLHLSHLHTLTILATPMSPLLLRLIHSPLPALQTVIITPYGDLQSPQSGISEFLAAHGESIRTLVLHTPKTWPIARYPPPRSLLYILPDLNQLSLETSGLALDAPPSSQSRKHPLASIWISRPTSGLREELLRIISSLPNLREVRARDVRWTKRTMSASAREAGFQGEMWAWRRLLAAYKVKMLDADGLEDAEC</sequence>
<dbReference type="Proteomes" id="UP000757232">
    <property type="component" value="Unassembled WGS sequence"/>
</dbReference>
<accession>A0A9Q5I3Q4</accession>
<dbReference type="SUPFAM" id="SSF52047">
    <property type="entry name" value="RNI-like"/>
    <property type="match status" value="1"/>
</dbReference>
<evidence type="ECO:0000313" key="2">
    <source>
        <dbReference type="Proteomes" id="UP000757232"/>
    </source>
</evidence>
<proteinExistence type="predicted"/>
<dbReference type="OrthoDB" id="2595178at2759"/>
<evidence type="ECO:0000313" key="1">
    <source>
        <dbReference type="EMBL" id="OCB90981.1"/>
    </source>
</evidence>
<comment type="caution">
    <text evidence="1">The sequence shown here is derived from an EMBL/GenBank/DDBJ whole genome shotgun (WGS) entry which is preliminary data.</text>
</comment>
<keyword evidence="2" id="KW-1185">Reference proteome</keyword>
<dbReference type="EMBL" id="LNZH02000111">
    <property type="protein sequence ID" value="OCB90981.1"/>
    <property type="molecule type" value="Genomic_DNA"/>
</dbReference>
<organism evidence="1 2">
    <name type="scientific">Sanghuangporus baumii</name>
    <name type="common">Phellinus baumii</name>
    <dbReference type="NCBI Taxonomy" id="108892"/>
    <lineage>
        <taxon>Eukaryota</taxon>
        <taxon>Fungi</taxon>
        <taxon>Dikarya</taxon>
        <taxon>Basidiomycota</taxon>
        <taxon>Agaricomycotina</taxon>
        <taxon>Agaricomycetes</taxon>
        <taxon>Hymenochaetales</taxon>
        <taxon>Hymenochaetaceae</taxon>
        <taxon>Sanghuangporus</taxon>
    </lineage>
</organism>
<protein>
    <submittedName>
        <fullName evidence="1">Uncharacterized protein</fullName>
    </submittedName>
</protein>
<name>A0A9Q5I3Q4_SANBA</name>